<evidence type="ECO:0000313" key="6">
    <source>
        <dbReference type="EMBL" id="MCC3144275.1"/>
    </source>
</evidence>
<dbReference type="GO" id="GO:0005886">
    <property type="term" value="C:plasma membrane"/>
    <property type="evidence" value="ECO:0007669"/>
    <property type="project" value="UniProtKB-SubCell"/>
</dbReference>
<evidence type="ECO:0000256" key="4">
    <source>
        <dbReference type="RuleBase" id="RU365103"/>
    </source>
</evidence>
<dbReference type="PANTHER" id="PTHR42755">
    <property type="entry name" value="3-DEOXY-MANNO-OCTULOSONATE CYTIDYLYLTRANSFERASE"/>
    <property type="match status" value="1"/>
</dbReference>
<sequence length="430" mass="49400">MYLLYNTILSILTVILLPYFYYRSRSNDEKLNLRERFAFYNHNLDLLFPADEVIWIHAASVGETLAAQNLVEEIRADHPQAKIIFSNMTPSGKNIAKKKIAAADLIIYLPFDLNWVVNKAVNIFKPDLFIMIETELWPNLIKALDEQGTQIILVSGRISDDSFDKYKYLGNLLEDMLQRVDIFSMQHQEAADKIKELGAPEDHLCINGNLKYDLQINPPSKEEYQSKLELFNINSDSKVIIAGSTHQGEEEIILELYKKLSAQFDDLKILLAPRYVERREEILDLCQQKDLHAALYSELKKGEVLLGRNTDIIIIDTMGELSELYYYADLVFIGGSLINRGGHNVIEAAARAKVVLFGSSMYNFKEERDFLLENETAFEVKDLDDFFEKSYQLLANDKFRKERAKKAANLIAENRGSVRKNLQLINVLLN</sequence>
<comment type="caution">
    <text evidence="6">The sequence shown here is derived from an EMBL/GenBank/DDBJ whole genome shotgun (WGS) entry which is preliminary data.</text>
</comment>
<comment type="function">
    <text evidence="4">Involved in lipopolysaccharide (LPS) biosynthesis. Catalyzes the transfer of 3-deoxy-D-manno-octulosonate (Kdo) residue(s) from CMP-Kdo to lipid IV(A), the tetraacyldisaccharide-1,4'-bisphosphate precursor of lipid A.</text>
</comment>
<name>A0AAW4WUS7_9FIRM</name>
<comment type="similarity">
    <text evidence="4">Belongs to the glycosyltransferase group 1 family.</text>
</comment>
<feature type="active site" description="Proton acceptor" evidence="2">
    <location>
        <position position="63"/>
    </location>
</feature>
<feature type="site" description="Transition state stabilizer" evidence="3">
    <location>
        <position position="133"/>
    </location>
</feature>
<keyword evidence="4" id="KW-0448">Lipopolysaccharide biosynthesis</keyword>
<evidence type="ECO:0000256" key="3">
    <source>
        <dbReference type="PIRSR" id="PIRSR639901-2"/>
    </source>
</evidence>
<evidence type="ECO:0000313" key="7">
    <source>
        <dbReference type="Proteomes" id="UP001199296"/>
    </source>
</evidence>
<keyword evidence="4" id="KW-1003">Cell membrane</keyword>
<feature type="transmembrane region" description="Helical" evidence="4">
    <location>
        <begin position="6"/>
        <end position="22"/>
    </location>
</feature>
<keyword evidence="7" id="KW-1185">Reference proteome</keyword>
<dbReference type="InterPro" id="IPR038107">
    <property type="entry name" value="Glycos_transf_N_sf"/>
</dbReference>
<comment type="pathway">
    <text evidence="4">Bacterial outer membrane biogenesis; LPS core biosynthesis.</text>
</comment>
<dbReference type="InterPro" id="IPR039901">
    <property type="entry name" value="Kdotransferase"/>
</dbReference>
<reference evidence="6 7" key="1">
    <citation type="submission" date="2021-10" db="EMBL/GenBank/DDBJ databases">
        <authorList>
            <person name="Grouzdev D.S."/>
            <person name="Pantiukh K.S."/>
            <person name="Krutkina M.S."/>
        </authorList>
    </citation>
    <scope>NUCLEOTIDE SEQUENCE [LARGE SCALE GENOMIC DNA]</scope>
    <source>
        <strain evidence="6 7">Z-7514</strain>
    </source>
</reference>
<dbReference type="RefSeq" id="WP_229343940.1">
    <property type="nucleotide sequence ID" value="NZ_JAJFAT010000003.1"/>
</dbReference>
<feature type="domain" description="3-deoxy-D-manno-octulosonic-acid transferase N-terminal" evidence="5">
    <location>
        <begin position="32"/>
        <end position="213"/>
    </location>
</feature>
<comment type="subcellular location">
    <subcellularLocation>
        <location evidence="4">Cell membrane</location>
    </subcellularLocation>
</comment>
<dbReference type="AlphaFoldDB" id="A0AAW4WUS7"/>
<protein>
    <recommendedName>
        <fullName evidence="4">3-deoxy-D-manno-octulosonic acid transferase</fullName>
        <shortName evidence="4">Kdo transferase</shortName>
        <ecNumber evidence="4">2.4.99.12</ecNumber>
    </recommendedName>
    <alternativeName>
        <fullName evidence="4">Lipid IV(A) 3-deoxy-D-manno-octulosonic acid transferase</fullName>
    </alternativeName>
</protein>
<dbReference type="EC" id="2.4.99.12" evidence="4"/>
<keyword evidence="4" id="KW-1133">Transmembrane helix</keyword>
<dbReference type="GO" id="GO:0043842">
    <property type="term" value="F:Kdo transferase activity"/>
    <property type="evidence" value="ECO:0007669"/>
    <property type="project" value="UniProtKB-EC"/>
</dbReference>
<comment type="catalytic activity">
    <reaction evidence="4">
        <text>lipid IVA (E. coli) + CMP-3-deoxy-beta-D-manno-octulosonate = alpha-Kdo-(2-&gt;6)-lipid IVA (E. coli) + CMP + H(+)</text>
        <dbReference type="Rhea" id="RHEA:28066"/>
        <dbReference type="ChEBI" id="CHEBI:15378"/>
        <dbReference type="ChEBI" id="CHEBI:58603"/>
        <dbReference type="ChEBI" id="CHEBI:60364"/>
        <dbReference type="ChEBI" id="CHEBI:60377"/>
        <dbReference type="ChEBI" id="CHEBI:85987"/>
        <dbReference type="EC" id="2.4.99.12"/>
    </reaction>
</comment>
<keyword evidence="1 4" id="KW-0808">Transferase</keyword>
<dbReference type="Pfam" id="PF04413">
    <property type="entry name" value="Glycos_transf_N"/>
    <property type="match status" value="1"/>
</dbReference>
<accession>A0AAW4WUS7</accession>
<dbReference type="Gene3D" id="3.40.50.11720">
    <property type="entry name" value="3-Deoxy-D-manno-octulosonic-acid transferase, N-terminal domain"/>
    <property type="match status" value="1"/>
</dbReference>
<keyword evidence="4" id="KW-0812">Transmembrane</keyword>
<evidence type="ECO:0000256" key="2">
    <source>
        <dbReference type="PIRSR" id="PIRSR639901-1"/>
    </source>
</evidence>
<dbReference type="InterPro" id="IPR007507">
    <property type="entry name" value="Glycos_transf_N"/>
</dbReference>
<dbReference type="EMBL" id="JAJFAT010000003">
    <property type="protein sequence ID" value="MCC3144275.1"/>
    <property type="molecule type" value="Genomic_DNA"/>
</dbReference>
<proteinExistence type="inferred from homology"/>
<feature type="site" description="Transition state stabilizer" evidence="3">
    <location>
        <position position="211"/>
    </location>
</feature>
<keyword evidence="4" id="KW-0472">Membrane</keyword>
<dbReference type="PANTHER" id="PTHR42755:SF1">
    <property type="entry name" value="3-DEOXY-D-MANNO-OCTULOSONIC ACID TRANSFERASE, MITOCHONDRIAL-RELATED"/>
    <property type="match status" value="1"/>
</dbReference>
<evidence type="ECO:0000259" key="5">
    <source>
        <dbReference type="Pfam" id="PF04413"/>
    </source>
</evidence>
<gene>
    <name evidence="6" type="ORF">LJ207_02935</name>
</gene>
<dbReference type="Gene3D" id="3.40.50.2000">
    <property type="entry name" value="Glycogen Phosphorylase B"/>
    <property type="match status" value="1"/>
</dbReference>
<evidence type="ECO:0000256" key="1">
    <source>
        <dbReference type="ARBA" id="ARBA00022679"/>
    </source>
</evidence>
<dbReference type="GO" id="GO:0009244">
    <property type="term" value="P:lipopolysaccharide core region biosynthetic process"/>
    <property type="evidence" value="ECO:0007669"/>
    <property type="project" value="UniProtKB-UniRule"/>
</dbReference>
<dbReference type="SUPFAM" id="SSF53756">
    <property type="entry name" value="UDP-Glycosyltransferase/glycogen phosphorylase"/>
    <property type="match status" value="1"/>
</dbReference>
<organism evidence="6 7">
    <name type="scientific">Halanaerobium polyolivorans</name>
    <dbReference type="NCBI Taxonomy" id="2886943"/>
    <lineage>
        <taxon>Bacteria</taxon>
        <taxon>Bacillati</taxon>
        <taxon>Bacillota</taxon>
        <taxon>Clostridia</taxon>
        <taxon>Halanaerobiales</taxon>
        <taxon>Halanaerobiaceae</taxon>
        <taxon>Halanaerobium</taxon>
    </lineage>
</organism>
<dbReference type="Proteomes" id="UP001199296">
    <property type="component" value="Unassembled WGS sequence"/>
</dbReference>
<dbReference type="GO" id="GO:0009245">
    <property type="term" value="P:lipid A biosynthetic process"/>
    <property type="evidence" value="ECO:0007669"/>
    <property type="project" value="TreeGrafter"/>
</dbReference>